<dbReference type="PRINTS" id="PR00080">
    <property type="entry name" value="SDRFAMILY"/>
</dbReference>
<proteinExistence type="inferred from homology"/>
<reference evidence="3" key="1">
    <citation type="submission" date="2014-11" db="EMBL/GenBank/DDBJ databases">
        <title>Draft genome sequence of Hydrogenophaga intermedia S1.</title>
        <authorList>
            <person name="Gan H.M."/>
            <person name="Chew T.H."/>
            <person name="Stolz A."/>
        </authorList>
    </citation>
    <scope>NUCLEOTIDE SEQUENCE [LARGE SCALE GENOMIC DNA]</scope>
    <source>
        <strain evidence="3">S1</strain>
    </source>
</reference>
<gene>
    <name evidence="2" type="ORF">BN948_04942</name>
</gene>
<evidence type="ECO:0000313" key="2">
    <source>
        <dbReference type="EMBL" id="CDN90497.1"/>
    </source>
</evidence>
<dbReference type="Proteomes" id="UP000028878">
    <property type="component" value="Unassembled WGS sequence"/>
</dbReference>
<name>A0A1L1PUB6_HYDIT</name>
<dbReference type="Gene3D" id="3.40.50.720">
    <property type="entry name" value="NAD(P)-binding Rossmann-like Domain"/>
    <property type="match status" value="1"/>
</dbReference>
<evidence type="ECO:0000256" key="1">
    <source>
        <dbReference type="ARBA" id="ARBA00006484"/>
    </source>
</evidence>
<sequence>MPSSPLLPPPDQRVAIVTGAADGIGWATAQRLAQEYGHVVVADLRPEAAEARARELGAGHGWQACDVTQEGPVRALVQDTVARFGRLDVLVNNAGIGEQPVMTLEQTVEGFDRILAVHLRGTFLASREAGRVFVLQQSGAIVNIASIAGRQGHPGRNAYGAAKAGISTMTEAMASEWARDGIRVNAVAPGYVMTELVKELVAKGALDMQSIEDNTPMGRCGAPEEIAEAIAFLASERAAYITGVTLPVDGGWLGFGAPPAKLGTVEHKRVVL</sequence>
<dbReference type="EMBL" id="CCAE010000088">
    <property type="protein sequence ID" value="CDN90497.1"/>
    <property type="molecule type" value="Genomic_DNA"/>
</dbReference>
<dbReference type="InterPro" id="IPR020904">
    <property type="entry name" value="Sc_DH/Rdtase_CS"/>
</dbReference>
<dbReference type="GO" id="GO:0016616">
    <property type="term" value="F:oxidoreductase activity, acting on the CH-OH group of donors, NAD or NADP as acceptor"/>
    <property type="evidence" value="ECO:0007669"/>
    <property type="project" value="TreeGrafter"/>
</dbReference>
<dbReference type="Pfam" id="PF13561">
    <property type="entry name" value="adh_short_C2"/>
    <property type="match status" value="1"/>
</dbReference>
<accession>A0A1L1PUB6</accession>
<dbReference type="PANTHER" id="PTHR42760">
    <property type="entry name" value="SHORT-CHAIN DEHYDROGENASES/REDUCTASES FAMILY MEMBER"/>
    <property type="match status" value="1"/>
</dbReference>
<dbReference type="PANTHER" id="PTHR42760:SF40">
    <property type="entry name" value="3-OXOACYL-[ACYL-CARRIER-PROTEIN] REDUCTASE, CHLOROPLASTIC"/>
    <property type="match status" value="1"/>
</dbReference>
<organism evidence="2 3">
    <name type="scientific">Hydrogenophaga intermedia</name>
    <dbReference type="NCBI Taxonomy" id="65786"/>
    <lineage>
        <taxon>Bacteria</taxon>
        <taxon>Pseudomonadati</taxon>
        <taxon>Pseudomonadota</taxon>
        <taxon>Betaproteobacteria</taxon>
        <taxon>Burkholderiales</taxon>
        <taxon>Comamonadaceae</taxon>
        <taxon>Hydrogenophaga</taxon>
    </lineage>
</organism>
<dbReference type="FunFam" id="3.40.50.720:FF:000084">
    <property type="entry name" value="Short-chain dehydrogenase reductase"/>
    <property type="match status" value="1"/>
</dbReference>
<comment type="similarity">
    <text evidence="1">Belongs to the short-chain dehydrogenases/reductases (SDR) family.</text>
</comment>
<dbReference type="GO" id="GO:0030497">
    <property type="term" value="P:fatty acid elongation"/>
    <property type="evidence" value="ECO:0007669"/>
    <property type="project" value="TreeGrafter"/>
</dbReference>
<dbReference type="InterPro" id="IPR036291">
    <property type="entry name" value="NAD(P)-bd_dom_sf"/>
</dbReference>
<dbReference type="InterPro" id="IPR002347">
    <property type="entry name" value="SDR_fam"/>
</dbReference>
<dbReference type="CDD" id="cd05233">
    <property type="entry name" value="SDR_c"/>
    <property type="match status" value="1"/>
</dbReference>
<dbReference type="PROSITE" id="PS00061">
    <property type="entry name" value="ADH_SHORT"/>
    <property type="match status" value="1"/>
</dbReference>
<evidence type="ECO:0000313" key="3">
    <source>
        <dbReference type="Proteomes" id="UP000028878"/>
    </source>
</evidence>
<dbReference type="SUPFAM" id="SSF51735">
    <property type="entry name" value="NAD(P)-binding Rossmann-fold domains"/>
    <property type="match status" value="1"/>
</dbReference>
<dbReference type="RefSeq" id="WP_035624572.1">
    <property type="nucleotide sequence ID" value="NZ_CCAE010000088.1"/>
</dbReference>
<protein>
    <submittedName>
        <fullName evidence="2">Short-chain dehydrogenase/reductase SDR</fullName>
    </submittedName>
</protein>
<dbReference type="PRINTS" id="PR00081">
    <property type="entry name" value="GDHRDH"/>
</dbReference>
<keyword evidence="3" id="KW-1185">Reference proteome</keyword>
<dbReference type="NCBIfam" id="NF005559">
    <property type="entry name" value="PRK07231.1"/>
    <property type="match status" value="1"/>
</dbReference>
<dbReference type="AlphaFoldDB" id="A0A1L1PUB6"/>